<reference evidence="18 19" key="1">
    <citation type="journal article" date="2018" name="Int. J. Syst. Evol. Microbiol.">
        <title>Mesosutterella multiformis gen. nov., sp. nov., a member of the family Sutterellaceae and Sutterella megalosphaeroides sp. nov., isolated from human faeces.</title>
        <authorList>
            <person name="Sakamoto M."/>
            <person name="Ikeyama N."/>
            <person name="Kunihiro T."/>
            <person name="Iino T."/>
            <person name="Yuki M."/>
            <person name="Ohkuma M."/>
        </authorList>
    </citation>
    <scope>NUCLEOTIDE SEQUENCE [LARGE SCALE GENOMIC DNA]</scope>
    <source>
        <strain evidence="18 19">6FBBBH3</strain>
    </source>
</reference>
<dbReference type="InterPro" id="IPR015895">
    <property type="entry name" value="4pyrrol_synth_GluRdtase_N"/>
</dbReference>
<keyword evidence="5 9" id="KW-0560">Oxidoreductase</keyword>
<dbReference type="PIRSF" id="PIRSF000445">
    <property type="entry name" value="4pyrrol_synth_GluRdtase"/>
    <property type="match status" value="1"/>
</dbReference>
<feature type="active site" description="Nucleophile" evidence="9 10">
    <location>
        <position position="56"/>
    </location>
</feature>
<evidence type="ECO:0000256" key="5">
    <source>
        <dbReference type="ARBA" id="ARBA00023002"/>
    </source>
</evidence>
<feature type="domain" description="Glutamyl-tRNA reductase N-terminal" evidence="17">
    <location>
        <begin position="6"/>
        <end position="162"/>
    </location>
</feature>
<proteinExistence type="inferred from homology"/>
<comment type="subunit">
    <text evidence="9">Homodimer.</text>
</comment>
<feature type="binding site" evidence="9 11">
    <location>
        <begin position="120"/>
        <end position="122"/>
    </location>
    <ligand>
        <name>substrate</name>
    </ligand>
</feature>
<evidence type="ECO:0000259" key="15">
    <source>
        <dbReference type="Pfam" id="PF00745"/>
    </source>
</evidence>
<keyword evidence="6 9" id="KW-0627">Porphyrin biosynthesis</keyword>
<accession>A0A2Z6I956</accession>
<dbReference type="GO" id="GO:0008883">
    <property type="term" value="F:glutamyl-tRNA reductase activity"/>
    <property type="evidence" value="ECO:0007669"/>
    <property type="project" value="UniProtKB-UniRule"/>
</dbReference>
<comment type="miscellaneous">
    <text evidence="9">During catalysis, the active site Cys acts as a nucleophile attacking the alpha-carbonyl group of tRNA-bound glutamate with the formation of a thioester intermediate between enzyme and glutamate, and the concomitant release of tRNA(Glu). The thioester intermediate is finally reduced by direct hydride transfer from NADPH, to form the product GSA.</text>
</comment>
<dbReference type="PANTHER" id="PTHR43013:SF1">
    <property type="entry name" value="GLUTAMYL-TRNA REDUCTASE"/>
    <property type="match status" value="1"/>
</dbReference>
<dbReference type="KEGG" id="sutt:SUTMEG_03410"/>
<dbReference type="EC" id="1.2.1.70" evidence="3 9"/>
<evidence type="ECO:0000256" key="9">
    <source>
        <dbReference type="HAMAP-Rule" id="MF_00087"/>
    </source>
</evidence>
<dbReference type="PANTHER" id="PTHR43013">
    <property type="entry name" value="GLUTAMYL-TRNA REDUCTASE"/>
    <property type="match status" value="1"/>
</dbReference>
<evidence type="ECO:0000256" key="4">
    <source>
        <dbReference type="ARBA" id="ARBA00022857"/>
    </source>
</evidence>
<evidence type="ECO:0000256" key="12">
    <source>
        <dbReference type="PIRSR" id="PIRSR000445-3"/>
    </source>
</evidence>
<dbReference type="UniPathway" id="UPA00251">
    <property type="reaction ID" value="UER00316"/>
</dbReference>
<dbReference type="CDD" id="cd05213">
    <property type="entry name" value="NAD_bind_Glutamyl_tRNA_reduct"/>
    <property type="match status" value="1"/>
</dbReference>
<evidence type="ECO:0000259" key="17">
    <source>
        <dbReference type="Pfam" id="PF05201"/>
    </source>
</evidence>
<evidence type="ECO:0000313" key="19">
    <source>
        <dbReference type="Proteomes" id="UP000271003"/>
    </source>
</evidence>
<feature type="binding site" evidence="9 12">
    <location>
        <begin position="195"/>
        <end position="200"/>
    </location>
    <ligand>
        <name>NADP(+)</name>
        <dbReference type="ChEBI" id="CHEBI:58349"/>
    </ligand>
</feature>
<dbReference type="GO" id="GO:0050661">
    <property type="term" value="F:NADP binding"/>
    <property type="evidence" value="ECO:0007669"/>
    <property type="project" value="InterPro"/>
</dbReference>
<evidence type="ECO:0000256" key="2">
    <source>
        <dbReference type="ARBA" id="ARBA00005916"/>
    </source>
</evidence>
<protein>
    <recommendedName>
        <fullName evidence="8 9">Glutamyl-tRNA reductase</fullName>
        <shortName evidence="9">GluTR</shortName>
        <ecNumber evidence="3 9">1.2.1.70</ecNumber>
    </recommendedName>
</protein>
<evidence type="ECO:0000256" key="8">
    <source>
        <dbReference type="ARBA" id="ARBA00068659"/>
    </source>
</evidence>
<comment type="similarity">
    <text evidence="2 9 14">Belongs to the glutamyl-tRNA reductase family.</text>
</comment>
<dbReference type="EMBL" id="AP018786">
    <property type="protein sequence ID" value="BBF22450.1"/>
    <property type="molecule type" value="Genomic_DNA"/>
</dbReference>
<dbReference type="SUPFAM" id="SSF51735">
    <property type="entry name" value="NAD(P)-binding Rossmann-fold domains"/>
    <property type="match status" value="1"/>
</dbReference>
<name>A0A2Z6I956_9BURK</name>
<comment type="catalytic activity">
    <reaction evidence="7 9 14">
        <text>(S)-4-amino-5-oxopentanoate + tRNA(Glu) + NADP(+) = L-glutamyl-tRNA(Glu) + NADPH + H(+)</text>
        <dbReference type="Rhea" id="RHEA:12344"/>
        <dbReference type="Rhea" id="RHEA-COMP:9663"/>
        <dbReference type="Rhea" id="RHEA-COMP:9680"/>
        <dbReference type="ChEBI" id="CHEBI:15378"/>
        <dbReference type="ChEBI" id="CHEBI:57501"/>
        <dbReference type="ChEBI" id="CHEBI:57783"/>
        <dbReference type="ChEBI" id="CHEBI:58349"/>
        <dbReference type="ChEBI" id="CHEBI:78442"/>
        <dbReference type="ChEBI" id="CHEBI:78520"/>
        <dbReference type="EC" id="1.2.1.70"/>
    </reaction>
</comment>
<dbReference type="HAMAP" id="MF_00087">
    <property type="entry name" value="Glu_tRNA_reductase"/>
    <property type="match status" value="1"/>
</dbReference>
<dbReference type="Pfam" id="PF01488">
    <property type="entry name" value="Shikimate_DH"/>
    <property type="match status" value="1"/>
</dbReference>
<evidence type="ECO:0000256" key="6">
    <source>
        <dbReference type="ARBA" id="ARBA00023244"/>
    </source>
</evidence>
<dbReference type="FunFam" id="3.30.460.30:FF:000001">
    <property type="entry name" value="Glutamyl-tRNA reductase"/>
    <property type="match status" value="1"/>
</dbReference>
<dbReference type="InterPro" id="IPR036343">
    <property type="entry name" value="GluRdtase_N_sf"/>
</dbReference>
<dbReference type="AlphaFoldDB" id="A0A2Z6I956"/>
<feature type="binding site" evidence="9 11">
    <location>
        <position position="115"/>
    </location>
    <ligand>
        <name>substrate</name>
    </ligand>
</feature>
<comment type="pathway">
    <text evidence="1 9 14">Porphyrin-containing compound metabolism; protoporphyrin-IX biosynthesis; 5-aminolevulinate from L-glutamyl-tRNA(Glu): step 1/2.</text>
</comment>
<evidence type="ECO:0000256" key="3">
    <source>
        <dbReference type="ARBA" id="ARBA00012970"/>
    </source>
</evidence>
<comment type="domain">
    <text evidence="9">Possesses an unusual extended V-shaped dimeric structure with each monomer consisting of three distinct domains arranged along a curved 'spinal' alpha-helix. The N-terminal catalytic domain specifically recognizes the glutamate moiety of the substrate. The second domain is the NADPH-binding domain, and the third C-terminal domain is responsible for dimerization.</text>
</comment>
<feature type="domain" description="Quinate/shikimate 5-dehydrogenase/glutamyl-tRNA reductase" evidence="16">
    <location>
        <begin position="178"/>
        <end position="312"/>
    </location>
</feature>
<dbReference type="InterPro" id="IPR000343">
    <property type="entry name" value="4pyrrol_synth_GluRdtase"/>
</dbReference>
<feature type="binding site" evidence="9 11">
    <location>
        <begin position="55"/>
        <end position="58"/>
    </location>
    <ligand>
        <name>substrate</name>
    </ligand>
</feature>
<evidence type="ECO:0000256" key="1">
    <source>
        <dbReference type="ARBA" id="ARBA00005059"/>
    </source>
</evidence>
<keyword evidence="19" id="KW-1185">Reference proteome</keyword>
<dbReference type="NCBIfam" id="TIGR01035">
    <property type="entry name" value="hemA"/>
    <property type="match status" value="1"/>
</dbReference>
<sequence length="429" mass="47771">MQLLALGLNHTTAPISVRERVAFGPDEIVDTIARLLERYSAPSQGGIHECAILSTCNRTEIYCAATDAQSARTALLSFIANEKDVPLSELEPHIYTYEQEEAARHTFRVASGLDSMVLGETQIVGQMKKAEKLARTARGLGVMLNHLFQSTFTVAKEVRTATAIGANSVSLAAAAVRLALRLFGHLDDERVLFVGAGEMIELCAAHFAAQKPKSITIANRTMERGQTLARTVHADAIRLADLPAQIAQYDIIVSCTASALPIIGLGMIERAVQERRHRPMFIVDLAVPRDVEPEIDRLDDVYVYTVDDLGKVVSEGKQSRQAAITQAETIIGLRVTDFADWLKLRDAVPSIQSLRDRANYLRDFELNRALRHLHHGDKPEEVLEMLAHGLTNKLMHDPTILLRNGEGLSNEDRDLMERLLDRFYRRHDR</sequence>
<dbReference type="OrthoDB" id="110209at2"/>
<evidence type="ECO:0000256" key="14">
    <source>
        <dbReference type="RuleBase" id="RU000584"/>
    </source>
</evidence>
<evidence type="ECO:0000256" key="7">
    <source>
        <dbReference type="ARBA" id="ARBA00047464"/>
    </source>
</evidence>
<comment type="function">
    <text evidence="9">Catalyzes the NADPH-dependent reduction of glutamyl-tRNA(Glu) to glutamate 1-semialdehyde (GSA).</text>
</comment>
<evidence type="ECO:0000313" key="18">
    <source>
        <dbReference type="EMBL" id="BBF22450.1"/>
    </source>
</evidence>
<feature type="domain" description="Tetrapyrrole biosynthesis glutamyl-tRNA reductase dimerisation" evidence="15">
    <location>
        <begin position="326"/>
        <end position="417"/>
    </location>
</feature>
<dbReference type="InterPro" id="IPR036291">
    <property type="entry name" value="NAD(P)-bd_dom_sf"/>
</dbReference>
<dbReference type="InterPro" id="IPR015896">
    <property type="entry name" value="4pyrrol_synth_GluRdtase_dimer"/>
</dbReference>
<dbReference type="GO" id="GO:0019353">
    <property type="term" value="P:protoporphyrinogen IX biosynthetic process from glutamate"/>
    <property type="evidence" value="ECO:0007669"/>
    <property type="project" value="TreeGrafter"/>
</dbReference>
<evidence type="ECO:0000256" key="13">
    <source>
        <dbReference type="PIRSR" id="PIRSR000445-4"/>
    </source>
</evidence>
<dbReference type="InterPro" id="IPR036453">
    <property type="entry name" value="GluRdtase_dimer_dom_sf"/>
</dbReference>
<dbReference type="Pfam" id="PF00745">
    <property type="entry name" value="GlutR_dimer"/>
    <property type="match status" value="1"/>
</dbReference>
<dbReference type="Proteomes" id="UP000271003">
    <property type="component" value="Chromosome"/>
</dbReference>
<feature type="site" description="Important for activity" evidence="9 13">
    <location>
        <position position="105"/>
    </location>
</feature>
<keyword evidence="4 9" id="KW-0521">NADP</keyword>
<evidence type="ECO:0000256" key="11">
    <source>
        <dbReference type="PIRSR" id="PIRSR000445-2"/>
    </source>
</evidence>
<dbReference type="Gene3D" id="3.30.460.30">
    <property type="entry name" value="Glutamyl-tRNA reductase, N-terminal domain"/>
    <property type="match status" value="1"/>
</dbReference>
<evidence type="ECO:0000259" key="16">
    <source>
        <dbReference type="Pfam" id="PF01488"/>
    </source>
</evidence>
<dbReference type="FunFam" id="3.40.50.720:FF:000031">
    <property type="entry name" value="Glutamyl-tRNA reductase"/>
    <property type="match status" value="1"/>
</dbReference>
<gene>
    <name evidence="9 18" type="primary">hemA</name>
    <name evidence="18" type="ORF">SUTMEG_03410</name>
</gene>
<feature type="binding site" evidence="9 11">
    <location>
        <position position="126"/>
    </location>
    <ligand>
        <name>substrate</name>
    </ligand>
</feature>
<dbReference type="RefSeq" id="WP_120176158.1">
    <property type="nucleotide sequence ID" value="NZ_AP018786.1"/>
</dbReference>
<dbReference type="InterPro" id="IPR006151">
    <property type="entry name" value="Shikm_DH/Glu-tRNA_Rdtase"/>
</dbReference>
<dbReference type="Gene3D" id="3.40.50.720">
    <property type="entry name" value="NAD(P)-binding Rossmann-like Domain"/>
    <property type="match status" value="1"/>
</dbReference>
<dbReference type="SUPFAM" id="SSF69742">
    <property type="entry name" value="Glutamyl tRNA-reductase catalytic, N-terminal domain"/>
    <property type="match status" value="1"/>
</dbReference>
<dbReference type="Pfam" id="PF05201">
    <property type="entry name" value="GlutR_N"/>
    <property type="match status" value="1"/>
</dbReference>
<evidence type="ECO:0000256" key="10">
    <source>
        <dbReference type="PIRSR" id="PIRSR000445-1"/>
    </source>
</evidence>
<dbReference type="SUPFAM" id="SSF69075">
    <property type="entry name" value="Glutamyl tRNA-reductase dimerization domain"/>
    <property type="match status" value="1"/>
</dbReference>
<organism evidence="18 19">
    <name type="scientific">Sutterella megalosphaeroides</name>
    <dbReference type="NCBI Taxonomy" id="2494234"/>
    <lineage>
        <taxon>Bacteria</taxon>
        <taxon>Pseudomonadati</taxon>
        <taxon>Pseudomonadota</taxon>
        <taxon>Betaproteobacteria</taxon>
        <taxon>Burkholderiales</taxon>
        <taxon>Sutterellaceae</taxon>
        <taxon>Sutterella</taxon>
    </lineage>
</organism>